<name>A0ABW6Q255_9ACTN</name>
<dbReference type="EMBL" id="JBHVZQ010000004">
    <property type="protein sequence ID" value="MFF1273278.1"/>
    <property type="molecule type" value="Genomic_DNA"/>
</dbReference>
<comment type="caution">
    <text evidence="2">The sequence shown here is derived from an EMBL/GenBank/DDBJ whole genome shotgun (WGS) entry which is preliminary data.</text>
</comment>
<sequence>MLPLEHLLRALGGHPIEAEDLADALWLAARLPPPARLSGDRSGVLDDGDPAHRSPPRPQDFTPDPGGLRLSDHPPDEPSQPRLDLYLPGVGDRADGTGSASPLRLPAPRALPYPHRLVRSLRPLTRRAPSPDRTELDEEATVQHIADTALWLPVLNPAPSRWLDLALVVDDSTSMAVWRETVHEFLSVLVNVGAFRSVQHWTLPTEEVASRGVVLRSPAGARRDHSPMEIVDPTGRRVVLVVSDCISPAWSDGTLLRLLRAWGRTGPVALVQSLPRRMWERSALDLQAVRLHAPAPGAPNLRQTHTPLLGQGDPAHGMAVPVLEMDPRWLGPWASLVSGESPVWDTVVAIVPERPDTPSADAARLRQEDPADEELPAQERLERTKARLSPAALRLARHLAVVPLSLPVMRLVQQAVCQDSRPSVLTEVLFTGLVTRVPWAGPSGDPQQDRDSVRGVLFDFRPGIRELLLSEIRRTEVLRTLTLVADHVLAELSSGQSPVTFTALVAQEDEAVVVARSEQHFATVTAQVLRHLSDRYEALAQRLDRRAAPEAGIRGTFPGGGPGPHDATGAMPVPAPLLDRDAVLAELSRAAQPVPGSTGEGTETPRIVLVGREGSGTTAVAARYVAEHGASYGHVRWTAAAGGTSSFCAPEDLEAAVKRAQAAGRPATWLLVVDGARPEDVPPALPNLPGTLLITSTVDVWPEPFAVHRLPPLRPAASMGLLRGLVPQLSPPVALRVAMRLAHLPLALTMAADLLSEGDTTDEAGAALLAALGADPTPGAPPAEPLPDPLPAVCDLVLERSDMRHPEAAPLLDLLAVLGPGPVPLALLRHVLPGDTETAEAAIRALTRPALVQPPPDDALLSVRPAVRRARQRHLDTYRADAARRLARAALVSCVSALATSSALGVADQADAGRRRDRTALTCHFAPIGALTDRDPSVRAAVGDQVRFLIACGDLTAARDLAKGALTHWGPDDPLGVELAAAAGAEEEPGAAGPAGPPLDDTGRDGP</sequence>
<dbReference type="Proteomes" id="UP001601627">
    <property type="component" value="Unassembled WGS sequence"/>
</dbReference>
<proteinExistence type="predicted"/>
<protein>
    <submittedName>
        <fullName evidence="2">SAV_2336 N-terminal domain-related protein</fullName>
    </submittedName>
</protein>
<dbReference type="InterPro" id="IPR027417">
    <property type="entry name" value="P-loop_NTPase"/>
</dbReference>
<feature type="compositionally biased region" description="Low complexity" evidence="1">
    <location>
        <begin position="981"/>
        <end position="994"/>
    </location>
</feature>
<organism evidence="2 3">
    <name type="scientific">Streptomyces marokkonensis</name>
    <dbReference type="NCBI Taxonomy" id="324855"/>
    <lineage>
        <taxon>Bacteria</taxon>
        <taxon>Bacillati</taxon>
        <taxon>Actinomycetota</taxon>
        <taxon>Actinomycetes</taxon>
        <taxon>Kitasatosporales</taxon>
        <taxon>Streptomycetaceae</taxon>
        <taxon>Streptomyces</taxon>
    </lineage>
</organism>
<gene>
    <name evidence="2" type="ORF">ACFVZC_07700</name>
</gene>
<evidence type="ECO:0000256" key="1">
    <source>
        <dbReference type="SAM" id="MobiDB-lite"/>
    </source>
</evidence>
<evidence type="ECO:0000313" key="3">
    <source>
        <dbReference type="Proteomes" id="UP001601627"/>
    </source>
</evidence>
<evidence type="ECO:0000313" key="2">
    <source>
        <dbReference type="EMBL" id="MFF1273278.1"/>
    </source>
</evidence>
<dbReference type="RefSeq" id="WP_388233803.1">
    <property type="nucleotide sequence ID" value="NZ_JBHVZQ010000004.1"/>
</dbReference>
<feature type="compositionally biased region" description="Low complexity" evidence="1">
    <location>
        <begin position="99"/>
        <end position="108"/>
    </location>
</feature>
<feature type="region of interest" description="Disordered" evidence="1">
    <location>
        <begin position="36"/>
        <end position="108"/>
    </location>
</feature>
<feature type="region of interest" description="Disordered" evidence="1">
    <location>
        <begin position="355"/>
        <end position="377"/>
    </location>
</feature>
<dbReference type="InterPro" id="IPR047738">
    <property type="entry name" value="SAV_2336-like_N"/>
</dbReference>
<keyword evidence="3" id="KW-1185">Reference proteome</keyword>
<dbReference type="SUPFAM" id="SSF52540">
    <property type="entry name" value="P-loop containing nucleoside triphosphate hydrolases"/>
    <property type="match status" value="1"/>
</dbReference>
<dbReference type="NCBIfam" id="NF041121">
    <property type="entry name" value="SAV_2336_NTERM"/>
    <property type="match status" value="1"/>
</dbReference>
<accession>A0ABW6Q255</accession>
<reference evidence="2 3" key="1">
    <citation type="submission" date="2024-09" db="EMBL/GenBank/DDBJ databases">
        <title>The Natural Products Discovery Center: Release of the First 8490 Sequenced Strains for Exploring Actinobacteria Biosynthetic Diversity.</title>
        <authorList>
            <person name="Kalkreuter E."/>
            <person name="Kautsar S.A."/>
            <person name="Yang D."/>
            <person name="Bader C.D."/>
            <person name="Teijaro C.N."/>
            <person name="Fluegel L."/>
            <person name="Davis C.M."/>
            <person name="Simpson J.R."/>
            <person name="Lauterbach L."/>
            <person name="Steele A.D."/>
            <person name="Gui C."/>
            <person name="Meng S."/>
            <person name="Li G."/>
            <person name="Viehrig K."/>
            <person name="Ye F."/>
            <person name="Su P."/>
            <person name="Kiefer A.F."/>
            <person name="Nichols A."/>
            <person name="Cepeda A.J."/>
            <person name="Yan W."/>
            <person name="Fan B."/>
            <person name="Jiang Y."/>
            <person name="Adhikari A."/>
            <person name="Zheng C.-J."/>
            <person name="Schuster L."/>
            <person name="Cowan T.M."/>
            <person name="Smanski M.J."/>
            <person name="Chevrette M.G."/>
            <person name="De Carvalho L.P.S."/>
            <person name="Shen B."/>
        </authorList>
    </citation>
    <scope>NUCLEOTIDE SEQUENCE [LARGE SCALE GENOMIC DNA]</scope>
    <source>
        <strain evidence="2 3">NPDC058328</strain>
    </source>
</reference>
<feature type="region of interest" description="Disordered" evidence="1">
    <location>
        <begin position="981"/>
        <end position="1007"/>
    </location>
</feature>